<reference evidence="3" key="1">
    <citation type="submission" date="2016-10" db="EMBL/GenBank/DDBJ databases">
        <authorList>
            <person name="Varghese N."/>
            <person name="Submissions S."/>
        </authorList>
    </citation>
    <scope>NUCLEOTIDE SEQUENCE [LARGE SCALE GENOMIC DNA]</scope>
    <source>
        <strain evidence="3">DSM 26894</strain>
    </source>
</reference>
<keyword evidence="3" id="KW-1185">Reference proteome</keyword>
<evidence type="ECO:0000313" key="3">
    <source>
        <dbReference type="Proteomes" id="UP000199392"/>
    </source>
</evidence>
<dbReference type="Pfam" id="PF06527">
    <property type="entry name" value="TniQ"/>
    <property type="match status" value="1"/>
</dbReference>
<dbReference type="EMBL" id="FOZW01000027">
    <property type="protein sequence ID" value="SFT26979.1"/>
    <property type="molecule type" value="Genomic_DNA"/>
</dbReference>
<protein>
    <submittedName>
        <fullName evidence="2">TniQ protein</fullName>
    </submittedName>
</protein>
<organism evidence="2 3">
    <name type="scientific">Alloyangia pacifica</name>
    <dbReference type="NCBI Taxonomy" id="311180"/>
    <lineage>
        <taxon>Bacteria</taxon>
        <taxon>Pseudomonadati</taxon>
        <taxon>Pseudomonadota</taxon>
        <taxon>Alphaproteobacteria</taxon>
        <taxon>Rhodobacterales</taxon>
        <taxon>Roseobacteraceae</taxon>
        <taxon>Alloyangia</taxon>
    </lineage>
</organism>
<evidence type="ECO:0000259" key="1">
    <source>
        <dbReference type="Pfam" id="PF06527"/>
    </source>
</evidence>
<evidence type="ECO:0000313" key="2">
    <source>
        <dbReference type="EMBL" id="SFT26979.1"/>
    </source>
</evidence>
<gene>
    <name evidence="2" type="ORF">SAMN04488050_1279</name>
</gene>
<dbReference type="RefSeq" id="WP_092431376.1">
    <property type="nucleotide sequence ID" value="NZ_FNCL01000031.1"/>
</dbReference>
<dbReference type="STRING" id="311180.SAMN04488050_1279"/>
<proteinExistence type="predicted"/>
<accession>A0A1I6WLW0</accession>
<dbReference type="AlphaFoldDB" id="A0A1I6WLW0"/>
<dbReference type="Proteomes" id="UP000199392">
    <property type="component" value="Unassembled WGS sequence"/>
</dbReference>
<sequence length="488" mass="53019">MRLKPHVPFDPQETVLSFAGRLAAMHTGQPLTRLLADMQINVEHFTLGRPEAISRFAEIAGADEADLLKATMRGIRGGVEFRGEHCQSAFLSRAADKYCPTCLAEDGERQDWRQRLIWCFAPAHQCPLHGVRLERLEKSSRTLQEGLAQPPGHQDAAASARTPSYLMWLQSRLDGLCSSDNPWLAQQGIQQVLDASLMLGTVLTAGHKVRAKTLPSMAQEKALEHGFAIYAQGPGSVTSALDLIRSTSDAHAVQAGPLAYYGRLYEWLDRQCNDRDPGPIRDLLREHIIKHDAVDVGEVVLGQELRERRYHSVQSLASTLGINRTRMSRLLQKLGKIPVGASDAEAGVLRFDAQAIATLLNDFETAIPMADVADYIGASLSQMQALYASGLIEPLVPRDAPGSVRQVVFARRSLDAFLGRLSELPAAAPGVADTLHPISYACQRGAGTTIEVVRAILAGDLRAYRTPGEHGLAAIVVSPSEAIALRGA</sequence>
<dbReference type="InterPro" id="IPR009492">
    <property type="entry name" value="TniQ"/>
</dbReference>
<dbReference type="OrthoDB" id="7595282at2"/>
<feature type="domain" description="TniQ" evidence="1">
    <location>
        <begin position="6"/>
        <end position="133"/>
    </location>
</feature>
<name>A0A1I6WLW0_9RHOB</name>